<name>A0A392SXT9_9FABA</name>
<evidence type="ECO:0000313" key="2">
    <source>
        <dbReference type="Proteomes" id="UP000265520"/>
    </source>
</evidence>
<organism evidence="1 2">
    <name type="scientific">Trifolium medium</name>
    <dbReference type="NCBI Taxonomy" id="97028"/>
    <lineage>
        <taxon>Eukaryota</taxon>
        <taxon>Viridiplantae</taxon>
        <taxon>Streptophyta</taxon>
        <taxon>Embryophyta</taxon>
        <taxon>Tracheophyta</taxon>
        <taxon>Spermatophyta</taxon>
        <taxon>Magnoliopsida</taxon>
        <taxon>eudicotyledons</taxon>
        <taxon>Gunneridae</taxon>
        <taxon>Pentapetalae</taxon>
        <taxon>rosids</taxon>
        <taxon>fabids</taxon>
        <taxon>Fabales</taxon>
        <taxon>Fabaceae</taxon>
        <taxon>Papilionoideae</taxon>
        <taxon>50 kb inversion clade</taxon>
        <taxon>NPAAA clade</taxon>
        <taxon>Hologalegina</taxon>
        <taxon>IRL clade</taxon>
        <taxon>Trifolieae</taxon>
        <taxon>Trifolium</taxon>
    </lineage>
</organism>
<proteinExistence type="predicted"/>
<accession>A0A392SXT9</accession>
<comment type="caution">
    <text evidence="1">The sequence shown here is derived from an EMBL/GenBank/DDBJ whole genome shotgun (WGS) entry which is preliminary data.</text>
</comment>
<dbReference type="EMBL" id="LXQA010456756">
    <property type="protein sequence ID" value="MCI53034.1"/>
    <property type="molecule type" value="Genomic_DNA"/>
</dbReference>
<sequence>MLESLPIAFNNTVISAHRNAIVGKEDLAENLIMILFHGSKALS</sequence>
<dbReference type="Proteomes" id="UP000265520">
    <property type="component" value="Unassembled WGS sequence"/>
</dbReference>
<reference evidence="1 2" key="1">
    <citation type="journal article" date="2018" name="Front. Plant Sci.">
        <title>Red Clover (Trifolium pratense) and Zigzag Clover (T. medium) - A Picture of Genomic Similarities and Differences.</title>
        <authorList>
            <person name="Dluhosova J."/>
            <person name="Istvanek J."/>
            <person name="Nedelnik J."/>
            <person name="Repkova J."/>
        </authorList>
    </citation>
    <scope>NUCLEOTIDE SEQUENCE [LARGE SCALE GENOMIC DNA]</scope>
    <source>
        <strain evidence="2">cv. 10/8</strain>
        <tissue evidence="1">Leaf</tissue>
    </source>
</reference>
<protein>
    <submittedName>
        <fullName evidence="1">Uncharacterized protein</fullName>
    </submittedName>
</protein>
<dbReference type="AlphaFoldDB" id="A0A392SXT9"/>
<evidence type="ECO:0000313" key="1">
    <source>
        <dbReference type="EMBL" id="MCI53034.1"/>
    </source>
</evidence>
<feature type="non-terminal residue" evidence="1">
    <location>
        <position position="43"/>
    </location>
</feature>
<keyword evidence="2" id="KW-1185">Reference proteome</keyword>